<dbReference type="InterPro" id="IPR019362">
    <property type="entry name" value="MMADHC"/>
</dbReference>
<protein>
    <submittedName>
        <fullName evidence="1">CG12118</fullName>
    </submittedName>
</protein>
<evidence type="ECO:0000313" key="2">
    <source>
        <dbReference type="Proteomes" id="UP000494163"/>
    </source>
</evidence>
<dbReference type="Pfam" id="PF10229">
    <property type="entry name" value="MMADHC"/>
    <property type="match status" value="1"/>
</dbReference>
<dbReference type="AlphaFoldDB" id="A0A0M5J112"/>
<dbReference type="GO" id="GO:0009235">
    <property type="term" value="P:cobalamin metabolic process"/>
    <property type="evidence" value="ECO:0007669"/>
    <property type="project" value="InterPro"/>
</dbReference>
<dbReference type="Proteomes" id="UP000494163">
    <property type="component" value="Chromosome X"/>
</dbReference>
<accession>A0A0M5J112</accession>
<dbReference type="STRING" id="30019.A0A0M5J112"/>
<evidence type="ECO:0000313" key="1">
    <source>
        <dbReference type="EMBL" id="ALC48924.1"/>
    </source>
</evidence>
<gene>
    <name evidence="1" type="ORF">Dbus_chrXg780</name>
</gene>
<sequence>MSRSLSRVFGRCVTSYLYVNPLQVNRPVNSLLVVNSPQSAGAAACYSKRNGTPPDAGEPFKTVTKTRSVDDDDLNSLESEPNWELTLQRHNRFYLPNATGPAWQGGTTTVSLMEPLSQLVNFFKDANLDNSRLEITCCQCPMLIRDSIFELFPVRPIGQKDYNITLLTLSYEGDIELGATKASVLSI</sequence>
<organism evidence="1 2">
    <name type="scientific">Drosophila busckii</name>
    <name type="common">Fruit fly</name>
    <dbReference type="NCBI Taxonomy" id="30019"/>
    <lineage>
        <taxon>Eukaryota</taxon>
        <taxon>Metazoa</taxon>
        <taxon>Ecdysozoa</taxon>
        <taxon>Arthropoda</taxon>
        <taxon>Hexapoda</taxon>
        <taxon>Insecta</taxon>
        <taxon>Pterygota</taxon>
        <taxon>Neoptera</taxon>
        <taxon>Endopterygota</taxon>
        <taxon>Diptera</taxon>
        <taxon>Brachycera</taxon>
        <taxon>Muscomorpha</taxon>
        <taxon>Ephydroidea</taxon>
        <taxon>Drosophilidae</taxon>
        <taxon>Drosophila</taxon>
    </lineage>
</organism>
<name>A0A0M5J112_DROBS</name>
<proteinExistence type="predicted"/>
<keyword evidence="2" id="KW-1185">Reference proteome</keyword>
<reference evidence="1 2" key="1">
    <citation type="submission" date="2015-08" db="EMBL/GenBank/DDBJ databases">
        <title>Ancestral chromatin configuration constrains chromatin evolution on differentiating sex chromosomes in Drosophila.</title>
        <authorList>
            <person name="Zhou Q."/>
            <person name="Bachtrog D."/>
        </authorList>
    </citation>
    <scope>NUCLEOTIDE SEQUENCE [LARGE SCALE GENOMIC DNA]</scope>
    <source>
        <tissue evidence="1">Whole larvae</tissue>
    </source>
</reference>
<dbReference type="OrthoDB" id="10263782at2759"/>
<dbReference type="EMBL" id="CP012528">
    <property type="protein sequence ID" value="ALC48924.1"/>
    <property type="molecule type" value="Genomic_DNA"/>
</dbReference>